<feature type="domain" description="CAP-Gly" evidence="3">
    <location>
        <begin position="61"/>
        <end position="103"/>
    </location>
</feature>
<evidence type="ECO:0000256" key="1">
    <source>
        <dbReference type="SAM" id="Coils"/>
    </source>
</evidence>
<reference evidence="4" key="1">
    <citation type="submission" date="2021-02" db="EMBL/GenBank/DDBJ databases">
        <authorList>
            <person name="Nowell W R."/>
        </authorList>
    </citation>
    <scope>NUCLEOTIDE SEQUENCE</scope>
</reference>
<feature type="region of interest" description="Disordered" evidence="2">
    <location>
        <begin position="1308"/>
        <end position="1332"/>
    </location>
</feature>
<evidence type="ECO:0000259" key="3">
    <source>
        <dbReference type="PROSITE" id="PS50245"/>
    </source>
</evidence>
<dbReference type="InterPro" id="IPR036859">
    <property type="entry name" value="CAP-Gly_dom_sf"/>
</dbReference>
<sequence>MSKIPTNRPSLPAIKPFVRQRPKSPTSQQINSIGNDRSNNPFRLADRVTTSGKSGRVAYIGPTQFAEGEWIGIILDEAQGKNDGSYGDVRYFKTNANRGLFCRADKVQLLLSNDTPQQTPPYNKSRISFIEEERVNTPSKHPPSDTLDAYMKDLQIDDSVSIRGTKFGILRYIGKIHVNEGIWCGIKLNGPLGKHDGKIEGVRYFRCSHRHGIFAPLRHVEKVVVDSKEPRRPNQDSPSPDSDLSEHSDSSVSLNDFSPRSPTKKSNESADFIARESALSTQISDLLEKIKEKDNIIEKLQQKNNKYHSELSNTTEKMNDLEINILALQQQHDIKENENENLMVQGLELAQRLEDLQFQLEEHQHPESNQDHFKIPDDHRLLSPNEIFTYEKTKEKLTELQSINENLLHEKQIYKEELKRHNELIAQEKITTNLIDELRKEIKLLRSQLSDLQMQEQYTTSQLTEKEIFYKQQIKDYELKINQITKEAQNVFSDLYPEPGRKFSKMAITFERINSYSNPFRVFIGALHSANWPEDNWNPRPTPIQLRLTSLEQEKETNDKRINDLLNELKRHKENIVPDLEKQCQILKLELQNRDRTANMALSERETYFEQQIKEYQHNIHQATRETENIRAELKHIQKENDLKESQTNVLINELKSNYEKIQMELNDREHLVNTVSNQHDSLYEQQIKEYENNLNEATRQTDNIKAELAKLEEDKVLHEQKCNNIVDSLKQDHERQYEILNTQLVTIQHNDNTQNIILNERIAHYDIEIKEYQIKIDQDAREIQNLRIELIKIQEENTSHEQQLKNIIDTLKKDLVKLQNELNDREYKANMTLQEYELKYKEQTEEYKNNLEHANEQIQNLQTELENLQKEKTLNEKQLNDTIDQLKQDYEIFKTDVEKRDQTQNITLSEREIHYQTEIKERQMKNDQFLIEIQDLQTKLSQLHDEKTTNETQLNENINKLKQDHEVQYKELRIEIDELNEREHKVHKELHQRESHFDQQITEYQDKLEQANLKIQHIHDKLIKSEEEKTKSNDIITSLQHDLDTLKAELQNQDRSQNMALNERETQYQSQIKDYQIKRDESVLEIQSLQSELAKLQEEKATNDNKLNKTINTIQQDFEKLQNELAERERKEKNILKQCELQYEQQIDEYQKNLELSIIQNQNIQSELANLQDEKQSNEKNLNEIMSSLNEDFNKQIEVLKTQNIELQENFDTKNNELTQKVQEINEYQTKFEQLNEQIVELNQQNEIKINQLQQLKSELDQKNQANKQITNMKQQYEQTQDELHQRTENLTTVNEALKKEVEKLKDQNEQLEKNATDNNKNKNDETTENQDMIDQLTKQVNDLQQMYTSLLEKKADEEQKSIEEKKIQEKISKEKIGEYEMRIALMKSEYMVDMENTRLDHDQEILRLKTKLQEAIAASTIKPKGKK</sequence>
<dbReference type="InterPro" id="IPR000938">
    <property type="entry name" value="CAP-Gly_domain"/>
</dbReference>
<proteinExistence type="predicted"/>
<dbReference type="Pfam" id="PF01302">
    <property type="entry name" value="CAP_GLY"/>
    <property type="match status" value="2"/>
</dbReference>
<dbReference type="Proteomes" id="UP000663845">
    <property type="component" value="Unassembled WGS sequence"/>
</dbReference>
<feature type="domain" description="CAP-Gly" evidence="3">
    <location>
        <begin position="174"/>
        <end position="216"/>
    </location>
</feature>
<feature type="coiled-coil region" evidence="1">
    <location>
        <begin position="613"/>
        <end position="897"/>
    </location>
</feature>
<dbReference type="EMBL" id="CAJNOG010000183">
    <property type="protein sequence ID" value="CAF1050769.1"/>
    <property type="molecule type" value="Genomic_DNA"/>
</dbReference>
<evidence type="ECO:0000313" key="5">
    <source>
        <dbReference type="Proteomes" id="UP000663845"/>
    </source>
</evidence>
<feature type="region of interest" description="Disordered" evidence="2">
    <location>
        <begin position="1"/>
        <end position="42"/>
    </location>
</feature>
<evidence type="ECO:0000313" key="4">
    <source>
        <dbReference type="EMBL" id="CAF1050769.1"/>
    </source>
</evidence>
<feature type="region of interest" description="Disordered" evidence="2">
    <location>
        <begin position="225"/>
        <end position="269"/>
    </location>
</feature>
<dbReference type="SMART" id="SM01052">
    <property type="entry name" value="CAP_GLY"/>
    <property type="match status" value="2"/>
</dbReference>
<dbReference type="SUPFAM" id="SSF74924">
    <property type="entry name" value="Cap-Gly domain"/>
    <property type="match status" value="2"/>
</dbReference>
<dbReference type="PANTHER" id="PTHR18916">
    <property type="entry name" value="DYNACTIN 1-RELATED MICROTUBULE-BINDING"/>
    <property type="match status" value="1"/>
</dbReference>
<gene>
    <name evidence="4" type="ORF">JYZ213_LOCUS18666</name>
</gene>
<feature type="compositionally biased region" description="Basic and acidic residues" evidence="2">
    <location>
        <begin position="225"/>
        <end position="234"/>
    </location>
</feature>
<keyword evidence="1" id="KW-0175">Coiled coil</keyword>
<dbReference type="PROSITE" id="PS00845">
    <property type="entry name" value="CAP_GLY_1"/>
    <property type="match status" value="1"/>
</dbReference>
<feature type="compositionally biased region" description="Polar residues" evidence="2">
    <location>
        <begin position="23"/>
        <end position="41"/>
    </location>
</feature>
<feature type="coiled-coil region" evidence="1">
    <location>
        <begin position="548"/>
        <end position="575"/>
    </location>
</feature>
<evidence type="ECO:0000256" key="2">
    <source>
        <dbReference type="SAM" id="MobiDB-lite"/>
    </source>
</evidence>
<accession>A0A814KF37</accession>
<feature type="compositionally biased region" description="Basic and acidic residues" evidence="2">
    <location>
        <begin position="1308"/>
        <end position="1327"/>
    </location>
</feature>
<feature type="coiled-coil region" evidence="1">
    <location>
        <begin position="283"/>
        <end position="345"/>
    </location>
</feature>
<dbReference type="Gene3D" id="2.30.30.190">
    <property type="entry name" value="CAP Gly-rich-like domain"/>
    <property type="match status" value="2"/>
</dbReference>
<comment type="caution">
    <text evidence="4">The sequence shown here is derived from an EMBL/GenBank/DDBJ whole genome shotgun (WGS) entry which is preliminary data.</text>
</comment>
<dbReference type="PROSITE" id="PS50245">
    <property type="entry name" value="CAP_GLY_2"/>
    <property type="match status" value="2"/>
</dbReference>
<feature type="coiled-coil region" evidence="1">
    <location>
        <begin position="390"/>
        <end position="455"/>
    </location>
</feature>
<name>A0A814KF37_9BILA</name>
<protein>
    <recommendedName>
        <fullName evidence="3">CAP-Gly domain-containing protein</fullName>
    </recommendedName>
</protein>
<organism evidence="4 5">
    <name type="scientific">Adineta steineri</name>
    <dbReference type="NCBI Taxonomy" id="433720"/>
    <lineage>
        <taxon>Eukaryota</taxon>
        <taxon>Metazoa</taxon>
        <taxon>Spiralia</taxon>
        <taxon>Gnathifera</taxon>
        <taxon>Rotifera</taxon>
        <taxon>Eurotatoria</taxon>
        <taxon>Bdelloidea</taxon>
        <taxon>Adinetida</taxon>
        <taxon>Adinetidae</taxon>
        <taxon>Adineta</taxon>
    </lineage>
</organism>